<dbReference type="PROSITE" id="PS51125">
    <property type="entry name" value="NHL"/>
    <property type="match status" value="1"/>
</dbReference>
<feature type="transmembrane region" description="Helical" evidence="4">
    <location>
        <begin position="3579"/>
        <end position="3608"/>
    </location>
</feature>
<dbReference type="InterPro" id="IPR001258">
    <property type="entry name" value="NHL_repeat"/>
</dbReference>
<feature type="compositionally biased region" description="Polar residues" evidence="3">
    <location>
        <begin position="3815"/>
        <end position="3824"/>
    </location>
</feature>
<feature type="repeat" description="NHL" evidence="2">
    <location>
        <begin position="159"/>
        <end position="191"/>
    </location>
</feature>
<evidence type="ECO:0000256" key="3">
    <source>
        <dbReference type="SAM" id="MobiDB-lite"/>
    </source>
</evidence>
<sequence length="3852" mass="418692">MNDTLLNSARLSVAVIEPAIGSDKHVLVASIFSKSLEIWNISRVAGTTRLWGIIDGMPHVTALFVQGNSAYVAEAGTHSVFKFLVKSESGSVLGLGDMKNSTTLVAGGSGVGRRPDQLFFPMGLHVDERENLFVADTYNHRVVMYGRAPNSKPLVLLADGIRFPMDVTLSSHGELYVADAHNHRVLQYQTRPAPTVAQCILGYRCSIVLNPRLLISTPTTSLFIIHNTSSCRNVTDQDLVSFWNTTGHKLANPGYPRPLLDADEYSFGVISHAVRETNYSLCWSHHFTSGIASHDLYAAGKLSIIGPMPSSFECTLSVRCLIDIRGMHIDATGSLSVVELNISAINQQDHANSASIIRGCRQPGVRAANWLGLVNPAIISGNATAFDLGVPIGGPVGMHHAVCWDDVASKSPGALGGREKLHVGNFTLYGPRQGHNSHCVIGKWCNITISMVVPNMSSSLVIKQKESPCAEPTAGSFVTWNTTVGDTTYGTKPITNLLTCGALNHNNQVRNCTFPLGPLQGGYPGLNYRMCWWAGDRPTHPVDVGRLAIHGPRPVGHVYCLAGATCKVHLVGFGLAGASRLALVSSNLPCHLAEGALEISGTYPSIVSSSSFEGNVTYDLGTLLPSRTITGRLCWASGADSDVRFESFSEVGFLTVTRPDPVSAECVVGSNCTVVLTGKGLLSSNHLLVTAGMHCGASEQITAAPYNNMSNPVRVSISGRNDTFEFGIATNRLGGSIMKLCWSPQEPPTGDLSSFVVDVGNFTMHGPDHKDSSCILGEECSVRLTGSGLNETNRILLVDRTRSATGGPAKCGSRHLVTTGFTSSIVWFNERSATGLNGRKSQNFVLGIPMGGKPALENYDMCWAPERRVAGAYSDFVYPVGRFVMSGPFRRVSYCMIRQACNISLEGIGLTSTNRILVIRDTYRCGQAVPFSGVLSTEGLVVPANVTRGKDGNWTHYSLGSPMVGDLNTYRVCWSHDPDSVLLPGSSRAYHALFRVELGTFHVVSVAANTSVCIVGQECVIDVYGVAFRDSNMVTVVAARTNNYAEVACGPGSEAAGPRLVSNISVPANSSNFGSNNGTYRNYSLGVIMQRPMGYLLRVCWAFHPTSSEPSEFREDAGNLILIGPDHVDTQCVLGEPCNIILRGVGLRPSNLIRVIRPTLKDETERGARPDVHYQTSCDSPYADPAQWQGMLSYSNTSSLTNSDYVYRMGTPTDGDPANTSYILCWQFAKDASRGMFRSIMVGRFIMAGPNIGIYEADTNHTGKLVVRGIGLRPSDRLIIVKATDRLMNPCGRVSEPLMSETDVWVDNGTWVSDSQIVFRARLANAGDTYAACWKHGPVGEWTAQSFAILSTVIVVYGPRPTSLKCRLNGACGISLQDGAFDITSNRLLVSADPDSCNGTAIAQWKLKAAAAEHSNRRFDLGRQYYNNIITDAIRVRHTPGTYSLCWAGSSRLDSYKYRAGEFRLQGPMPEQRFVVETNQSTSLMVRGFELTNSSRLIVLRGNISCNGTYRKSGSEVAELNPVPIIHHGEVNGHNTAEFFPFRISSVSGIYTVCWTDRDSNPFDVRVGSVTVEGPDRRRDFLTNVQELGNYTITGYHMSLRDRIWLEFATPCTSSSETLDVAFSIRSFSNVSEATYGTSAILMNIRLWNLGRWHLCWRRNGTQPFAFGSIVARGPRTKTYVGVAASAFLLELTGTALSPSNTVIITSRNTQCGASTLPPGTFTRALASRDPYSSSGSVSRYLVDDIQKTGDYRVCWSHENRDDIVQSVEYYRHDAGLLRVAGPALASEDSSLSYRVGQSNRLLVRGYFPEPVASTMRIVVSEYPCGQRSTTMTEYLAYVGTPAADADIKHLVNATWSSVQLIRSGSYYVCWCAGFDGVESIPCESRDGGESYAKHVLSIKATVDTLPPPNIISAEFILQFTRVVILFDAAIQVVGCVAPTRSIGFCECVLDTATLEALGEPTQASCEIGRNDFALLVTLGSESLLSLPGVLASGRVDQVTKVGIMGGRLRRKTESGSNYASAQEIALSTSEPLPKVGLKLIVSSPIGPCSELVSSTIGSVGDAGRDFVYRWSVECEIAAFCSGISAYFDASNDGLVTIPKIGIFRAWGALTGPQRDQTQWVRVSVTVSNFWGSSSTATEETLLIGGDVIIPAISPLTPEIVRASRQAMLEVAVAVRAGQSQSQCTSGSPRFGELPTVSWYISGPVSGSDPSIIDSVRKQPVSTGVEGFPGWIDRSPNPAVLMIPASVFQYNTTYKLLAVGYAPSKPMYNVSKVFVIQIAPQKKPIAVVTTSRYVKQACGFVVSACESYDPNGVVGELGRVSPLEYSLPCFITGTELPCLPIESSGTSNETTAYNRAAAVMTGNFSGTCDVAVPPKALLPGSYTVNAHVRIPAGLNTSLHLVSERQTAVVTVETESLPPVAVSHLKERYSPQQNFSAVANMRVEGAGCSSGGRVQALCLVVKFSEEISGSLIGDKRRFPARPGQVITMASLETTNTAEGQAYACKCDLTCRGVLEEGESYAFVFVVSPTDDALDEFREGPIGLESILAGECVTSLGIPCTSVTMESPVEAHTSTPFTIDAVPKSGKVEITPAVGEEFTTSFNIWTGGWVDEAPEDLELRLEYARVNRTGSDELAVGSKWRRLTDWQKSSASYNNLFLPAGEYVFRAWALDLHGSSAKAQVRLTVNKVSNLQVGVLNGVLSQAIAGTDTSATLNTVQALSLADTSSADTEEAKELTTAMLSATAGVLELMAMNDNEAARAAETLLTVVTSKAPRKRGSIRPTAMSKNDLSSTTRMLGTIFQKARANANSLSEGTISSGFSALVHTSAGSVAISDDTASSVTEAMDLDNRIRDVVDSCAVAAVDMISRSGTRRSRIKSEDGDNELEVALFDTANASSVLSTTGDGRRRLQTGLLNATSSRYNYTECSSGVYTKNIIYGTNRYYDLFGLSDEPGISENTILADFAVHCSAQGTSDVMALGSEEEVMVRVPLRVEEDKNVYLCTRLDEEARTFVYEGVSTSSCSTDPEDSYCICATQGYGVLAVAVLASSTDAFIVETLHDAYTDDILVVIATDYTVPMIAICGVSFVLSVVAMLYAVNKDQPSSATISDRDRFEFLSLCASDSASSKHSQNRNKNDVLAFGQLTGGTPENASRPASQPRVQQAERSDSDDEKNHISSQESLYRRAIPREAGVFGFWWDLLLREHPLWSWLYPKISFTHSTTAGLISIRFWLMVLLIWGWYQGRYRVSTYKDGLFDGQCWWTPYPQPETWEDRCLLRMSALANNEQRSMAALSDVERANYISLLQVEDDLLEQAWSTTSHSSAWSKIANSSVDQGFTDWLSMPISTRRVAAALGYGEDVWRNCDSSIVNSNDCVARFNALQLMQTRSDWTRMNASERAPWMSLGYSTYAEWTMSERPQLWRESLWYNLTTSQQASARVIGYSEDTWDRCGHKQADGVAGFTRPLKIEDTCAGAFLLMINSAETVLVAIGAELVAVLVANLVASSVAWKRPLTYSSTDPDEKRRQRRSMLKRIARTGTIMRAVSFIFTLLAAQSILLLAILGIGTDKPNDRTVNGTVDPQLHSHFISSSLIAMTILSMRPLLSSFVIALCWVTMCSNEDHSRRRRAGLVDMLVRRIADPVQVISLAKAEKQAQDERRRAKKRREAEEKEELRREIERTLAAAVGERQRLELNRPQPPPLPPHVAARDISLDDTSSPWMSVTQTGGLPPLPPPLRDYRHGPPRTADLDPYRYAKDRERREKERDRRARKRLARQAEIPGAARANSRSASPSKPPSGRSSPPKVPPVPLVLPRYEESGLRSVPSAQEAQGNTRSKRHVSRDRTTTAAKAKEIDPKDVVNV</sequence>
<dbReference type="Proteomes" id="UP000591131">
    <property type="component" value="Unassembled WGS sequence"/>
</dbReference>
<keyword evidence="1" id="KW-0677">Repeat</keyword>
<feature type="transmembrane region" description="Helical" evidence="4">
    <location>
        <begin position="3479"/>
        <end position="3502"/>
    </location>
</feature>
<feature type="transmembrane region" description="Helical" evidence="4">
    <location>
        <begin position="3217"/>
        <end position="3236"/>
    </location>
</feature>
<reference evidence="5 6" key="1">
    <citation type="submission" date="2020-04" db="EMBL/GenBank/DDBJ databases">
        <title>Perkinsus chesapeaki whole genome sequence.</title>
        <authorList>
            <person name="Bogema D.R."/>
        </authorList>
    </citation>
    <scope>NUCLEOTIDE SEQUENCE [LARGE SCALE GENOMIC DNA]</scope>
    <source>
        <strain evidence="5">ATCC PRA-425</strain>
    </source>
</reference>
<gene>
    <name evidence="5" type="ORF">FOL47_006072</name>
</gene>
<feature type="transmembrane region" description="Helical" evidence="4">
    <location>
        <begin position="3070"/>
        <end position="3093"/>
    </location>
</feature>
<feature type="compositionally biased region" description="Basic and acidic residues" evidence="3">
    <location>
        <begin position="3832"/>
        <end position="3852"/>
    </location>
</feature>
<dbReference type="SUPFAM" id="SSF63829">
    <property type="entry name" value="Calcium-dependent phosphotriesterase"/>
    <property type="match status" value="1"/>
</dbReference>
<dbReference type="Pfam" id="PF01436">
    <property type="entry name" value="NHL"/>
    <property type="match status" value="1"/>
</dbReference>
<evidence type="ECO:0000256" key="1">
    <source>
        <dbReference type="ARBA" id="ARBA00022737"/>
    </source>
</evidence>
<dbReference type="OrthoDB" id="409215at2759"/>
<feature type="compositionally biased region" description="Polar residues" evidence="3">
    <location>
        <begin position="3141"/>
        <end position="3156"/>
    </location>
</feature>
<organism evidence="5 6">
    <name type="scientific">Perkinsus chesapeaki</name>
    <name type="common">Clam parasite</name>
    <name type="synonym">Perkinsus andrewsi</name>
    <dbReference type="NCBI Taxonomy" id="330153"/>
    <lineage>
        <taxon>Eukaryota</taxon>
        <taxon>Sar</taxon>
        <taxon>Alveolata</taxon>
        <taxon>Perkinsozoa</taxon>
        <taxon>Perkinsea</taxon>
        <taxon>Perkinsida</taxon>
        <taxon>Perkinsidae</taxon>
        <taxon>Perkinsus</taxon>
    </lineage>
</organism>
<feature type="transmembrane region" description="Helical" evidence="4">
    <location>
        <begin position="3533"/>
        <end position="3559"/>
    </location>
</feature>
<dbReference type="EMBL" id="JAAPAO010000338">
    <property type="protein sequence ID" value="KAF4662720.1"/>
    <property type="molecule type" value="Genomic_DNA"/>
</dbReference>
<comment type="caution">
    <text evidence="5">The sequence shown here is derived from an EMBL/GenBank/DDBJ whole genome shotgun (WGS) entry which is preliminary data.</text>
</comment>
<feature type="compositionally biased region" description="Basic and acidic residues" evidence="3">
    <location>
        <begin position="3158"/>
        <end position="3170"/>
    </location>
</feature>
<feature type="compositionally biased region" description="Basic and acidic residues" evidence="3">
    <location>
        <begin position="3728"/>
        <end position="3758"/>
    </location>
</feature>
<feature type="region of interest" description="Disordered" evidence="3">
    <location>
        <begin position="3141"/>
        <end position="3172"/>
    </location>
</feature>
<protein>
    <submittedName>
        <fullName evidence="5">Uncharacterized protein</fullName>
    </submittedName>
</protein>
<evidence type="ECO:0000313" key="6">
    <source>
        <dbReference type="Proteomes" id="UP000591131"/>
    </source>
</evidence>
<feature type="region of interest" description="Disordered" evidence="3">
    <location>
        <begin position="3680"/>
        <end position="3852"/>
    </location>
</feature>
<proteinExistence type="predicted"/>
<feature type="compositionally biased region" description="Low complexity" evidence="3">
    <location>
        <begin position="3771"/>
        <end position="3793"/>
    </location>
</feature>
<keyword evidence="6" id="KW-1185">Reference proteome</keyword>
<feature type="compositionally biased region" description="Polar residues" evidence="3">
    <location>
        <begin position="3705"/>
        <end position="3718"/>
    </location>
</feature>
<evidence type="ECO:0000256" key="2">
    <source>
        <dbReference type="PROSITE-ProRule" id="PRU00504"/>
    </source>
</evidence>
<name>A0A7J6LUQ9_PERCH</name>
<accession>A0A7J6LUQ9</accession>
<keyword evidence="4" id="KW-0472">Membrane</keyword>
<keyword evidence="4" id="KW-0812">Transmembrane</keyword>
<evidence type="ECO:0000313" key="5">
    <source>
        <dbReference type="EMBL" id="KAF4662720.1"/>
    </source>
</evidence>
<dbReference type="InterPro" id="IPR011042">
    <property type="entry name" value="6-blade_b-propeller_TolB-like"/>
</dbReference>
<keyword evidence="4" id="KW-1133">Transmembrane helix</keyword>
<feature type="region of interest" description="Disordered" evidence="3">
    <location>
        <begin position="3642"/>
        <end position="3666"/>
    </location>
</feature>
<dbReference type="Gene3D" id="2.120.10.30">
    <property type="entry name" value="TolB, C-terminal domain"/>
    <property type="match status" value="1"/>
</dbReference>
<evidence type="ECO:0000256" key="4">
    <source>
        <dbReference type="SAM" id="Phobius"/>
    </source>
</evidence>